<keyword evidence="2" id="KW-0418">Kinase</keyword>
<sequence length="290" mass="33475">MAKNKRPKLLCLKGLPASGKSTYAKELESKGWVRVNKDDIRKEFFPDYTFKDEKEVVCMEDAEIIAGLCEGNNVVVDDTNFAPKHQQRLEKIAKEEDADFEVLFIDTPLEECIKRNRKRANSVPMEAILNMYRKYIAPYREEHVKYNDALDEAILVDIDGTLAHIDGDNPRNPYDASRAMEDVLDDAVSVVASMCYKHGYRVIILTGRHSGHLQVTKDWLAKNGVNYDEIYCRNEGDKRPDYIVKQELFDKHIRGKYNIKFVIDDRPSVCRMWRSLGLKVLQVGDPHVEF</sequence>
<organism evidence="2">
    <name type="scientific">Podoviridae sp. ctU557</name>
    <dbReference type="NCBI Taxonomy" id="2827736"/>
    <lineage>
        <taxon>Viruses</taxon>
        <taxon>Duplodnaviria</taxon>
        <taxon>Heunggongvirae</taxon>
        <taxon>Uroviricota</taxon>
        <taxon>Caudoviricetes</taxon>
    </lineage>
</organism>
<name>A0A8S5T9P7_9CAUD</name>
<dbReference type="EMBL" id="BK032771">
    <property type="protein sequence ID" value="DAF59482.1"/>
    <property type="molecule type" value="Genomic_DNA"/>
</dbReference>
<dbReference type="InterPro" id="IPR023214">
    <property type="entry name" value="HAD_sf"/>
</dbReference>
<proteinExistence type="predicted"/>
<keyword evidence="2" id="KW-0808">Transferase</keyword>
<reference evidence="2" key="1">
    <citation type="journal article" date="2021" name="Proc. Natl. Acad. Sci. U.S.A.">
        <title>A Catalog of Tens of Thousands of Viruses from Human Metagenomes Reveals Hidden Associations with Chronic Diseases.</title>
        <authorList>
            <person name="Tisza M.J."/>
            <person name="Buck C.B."/>
        </authorList>
    </citation>
    <scope>NUCLEOTIDE SEQUENCE</scope>
    <source>
        <strain evidence="2">CtU557</strain>
    </source>
</reference>
<dbReference type="Pfam" id="PF25109">
    <property type="entry name" value="HAD_PNKP"/>
    <property type="match status" value="1"/>
</dbReference>
<accession>A0A8S5T9P7</accession>
<evidence type="ECO:0000313" key="2">
    <source>
        <dbReference type="EMBL" id="DAF59482.1"/>
    </source>
</evidence>
<dbReference type="GO" id="GO:0016301">
    <property type="term" value="F:kinase activity"/>
    <property type="evidence" value="ECO:0007669"/>
    <property type="project" value="UniProtKB-KW"/>
</dbReference>
<dbReference type="Pfam" id="PF13671">
    <property type="entry name" value="AAA_33"/>
    <property type="match status" value="1"/>
</dbReference>
<feature type="domain" description="Polynucleotide kinase PNKP phosphatase" evidence="1">
    <location>
        <begin position="152"/>
        <end position="284"/>
    </location>
</feature>
<dbReference type="InterPro" id="IPR027417">
    <property type="entry name" value="P-loop_NTPase"/>
</dbReference>
<dbReference type="Gene3D" id="3.40.50.300">
    <property type="entry name" value="P-loop containing nucleotide triphosphate hydrolases"/>
    <property type="match status" value="1"/>
</dbReference>
<protein>
    <submittedName>
        <fullName evidence="2">Polynucleotide kinase</fullName>
    </submittedName>
</protein>
<dbReference type="Gene3D" id="3.40.50.1000">
    <property type="entry name" value="HAD superfamily/HAD-like"/>
    <property type="match status" value="1"/>
</dbReference>
<dbReference type="InterPro" id="IPR056782">
    <property type="entry name" value="HAD_PNKP"/>
</dbReference>
<dbReference type="SUPFAM" id="SSF56784">
    <property type="entry name" value="HAD-like"/>
    <property type="match status" value="1"/>
</dbReference>
<dbReference type="SUPFAM" id="SSF52540">
    <property type="entry name" value="P-loop containing nucleoside triphosphate hydrolases"/>
    <property type="match status" value="1"/>
</dbReference>
<evidence type="ECO:0000259" key="1">
    <source>
        <dbReference type="Pfam" id="PF25109"/>
    </source>
</evidence>
<dbReference type="InterPro" id="IPR036412">
    <property type="entry name" value="HAD-like_sf"/>
</dbReference>